<dbReference type="SUPFAM" id="SSF55781">
    <property type="entry name" value="GAF domain-like"/>
    <property type="match status" value="1"/>
</dbReference>
<dbReference type="PANTHER" id="PTHR43156:SF2">
    <property type="entry name" value="STAGE II SPORULATION PROTEIN E"/>
    <property type="match status" value="1"/>
</dbReference>
<keyword evidence="5" id="KW-1185">Reference proteome</keyword>
<organism evidence="4 5">
    <name type="scientific">Labedaea rhizosphaerae</name>
    <dbReference type="NCBI Taxonomy" id="598644"/>
    <lineage>
        <taxon>Bacteria</taxon>
        <taxon>Bacillati</taxon>
        <taxon>Actinomycetota</taxon>
        <taxon>Actinomycetes</taxon>
        <taxon>Pseudonocardiales</taxon>
        <taxon>Pseudonocardiaceae</taxon>
        <taxon>Labedaea</taxon>
    </lineage>
</organism>
<dbReference type="SMART" id="SM00331">
    <property type="entry name" value="PP2C_SIG"/>
    <property type="match status" value="1"/>
</dbReference>
<dbReference type="Gene3D" id="3.30.450.40">
    <property type="match status" value="1"/>
</dbReference>
<feature type="domain" description="GAF" evidence="2">
    <location>
        <begin position="168"/>
        <end position="324"/>
    </location>
</feature>
<dbReference type="InterPro" id="IPR052016">
    <property type="entry name" value="Bact_Sigma-Reg"/>
</dbReference>
<evidence type="ECO:0000313" key="5">
    <source>
        <dbReference type="Proteomes" id="UP000295444"/>
    </source>
</evidence>
<dbReference type="InterPro" id="IPR036457">
    <property type="entry name" value="PPM-type-like_dom_sf"/>
</dbReference>
<evidence type="ECO:0000313" key="4">
    <source>
        <dbReference type="EMBL" id="TDQ00233.1"/>
    </source>
</evidence>
<protein>
    <submittedName>
        <fullName evidence="4">GAF domain-containing protein</fullName>
    </submittedName>
</protein>
<sequence>MATETPAAIMDALVAALTDEHGIALAHEVCVYTGQVDGELTPSGTGVVDPARLGRLVTARWAELTGVRHDVLVVDGDELRPGAGGHALVLSTCTAAGAVLCVVALGGADLAAHGAALLAPVLAGIRLWDQVVGTEARALAETVRELRAEAGLVDTLHAVGARLTAQLDIDRVVQDATDAATAATGAAFGAFFYNLIDQYGESYTLYTLSGVPREAFSRFPMPRNTAVFAPTFDGVGTVRSDDIVADPRFGRNAPYHGMPEGHLPVRSYLAVPAISATSGEVLGGFFFGHPEHGRFTERHQFFAEGIAGYAAIALDNARLFERERNLASELARSMLPVVPDLPHLRIVTRYRPAATGIKVGGDWFDVIALPGGRTAFVIGDAVGHGVTAAAVMGQARTAIRSYAQLDLAPSALLRNVSQLIGSVSATGTFVTCFYAVHDPVDDCLTYANAGHLPAVLVHTDGTQEQIGEAMAQPLGVGEEFPQRQAAFPPGADVVLYTDGLVESRTRDLDEGIRNLLSGLETVRTADDTAAACDSLIAQLTGGQHDDDIALIHVHHQDGGAS</sequence>
<accession>A0A4R6SEY1</accession>
<keyword evidence="1" id="KW-0378">Hydrolase</keyword>
<dbReference type="Proteomes" id="UP000295444">
    <property type="component" value="Unassembled WGS sequence"/>
</dbReference>
<dbReference type="Pfam" id="PF07228">
    <property type="entry name" value="SpoIIE"/>
    <property type="match status" value="1"/>
</dbReference>
<dbReference type="Gene3D" id="3.60.40.10">
    <property type="entry name" value="PPM-type phosphatase domain"/>
    <property type="match status" value="1"/>
</dbReference>
<feature type="domain" description="PPM-type phosphatase" evidence="3">
    <location>
        <begin position="344"/>
        <end position="555"/>
    </location>
</feature>
<dbReference type="SMART" id="SM00065">
    <property type="entry name" value="GAF"/>
    <property type="match status" value="1"/>
</dbReference>
<dbReference type="Pfam" id="PF13185">
    <property type="entry name" value="GAF_2"/>
    <property type="match status" value="1"/>
</dbReference>
<evidence type="ECO:0000256" key="1">
    <source>
        <dbReference type="ARBA" id="ARBA00022801"/>
    </source>
</evidence>
<comment type="caution">
    <text evidence="4">The sequence shown here is derived from an EMBL/GenBank/DDBJ whole genome shotgun (WGS) entry which is preliminary data.</text>
</comment>
<dbReference type="InterPro" id="IPR001932">
    <property type="entry name" value="PPM-type_phosphatase-like_dom"/>
</dbReference>
<dbReference type="AlphaFoldDB" id="A0A4R6SEY1"/>
<dbReference type="PANTHER" id="PTHR43156">
    <property type="entry name" value="STAGE II SPORULATION PROTEIN E-RELATED"/>
    <property type="match status" value="1"/>
</dbReference>
<reference evidence="4 5" key="1">
    <citation type="submission" date="2019-03" db="EMBL/GenBank/DDBJ databases">
        <title>Genomic Encyclopedia of Type Strains, Phase IV (KMG-IV): sequencing the most valuable type-strain genomes for metagenomic binning, comparative biology and taxonomic classification.</title>
        <authorList>
            <person name="Goeker M."/>
        </authorList>
    </citation>
    <scope>NUCLEOTIDE SEQUENCE [LARGE SCALE GENOMIC DNA]</scope>
    <source>
        <strain evidence="4 5">DSM 45361</strain>
    </source>
</reference>
<gene>
    <name evidence="4" type="ORF">EV186_10294</name>
</gene>
<evidence type="ECO:0000259" key="3">
    <source>
        <dbReference type="SMART" id="SM00331"/>
    </source>
</evidence>
<dbReference type="InterPro" id="IPR003018">
    <property type="entry name" value="GAF"/>
</dbReference>
<dbReference type="EMBL" id="SNXZ01000002">
    <property type="protein sequence ID" value="TDQ00233.1"/>
    <property type="molecule type" value="Genomic_DNA"/>
</dbReference>
<proteinExistence type="predicted"/>
<dbReference type="PRINTS" id="PR00833">
    <property type="entry name" value="POAALLERGEN"/>
</dbReference>
<evidence type="ECO:0000259" key="2">
    <source>
        <dbReference type="SMART" id="SM00065"/>
    </source>
</evidence>
<dbReference type="SUPFAM" id="SSF81606">
    <property type="entry name" value="PP2C-like"/>
    <property type="match status" value="1"/>
</dbReference>
<dbReference type="RefSeq" id="WP_243753951.1">
    <property type="nucleotide sequence ID" value="NZ_SNXZ01000002.1"/>
</dbReference>
<dbReference type="GO" id="GO:0016791">
    <property type="term" value="F:phosphatase activity"/>
    <property type="evidence" value="ECO:0007669"/>
    <property type="project" value="TreeGrafter"/>
</dbReference>
<name>A0A4R6SEY1_LABRH</name>
<dbReference type="InterPro" id="IPR029016">
    <property type="entry name" value="GAF-like_dom_sf"/>
</dbReference>